<reference evidence="2 3" key="1">
    <citation type="journal article" date="2019" name="Philos. Trans. R. Soc. Lond., B, Biol. Sci.">
        <title>Ant behaviour and brain gene expression of defending hosts depend on the ecological success of the intruding social parasite.</title>
        <authorList>
            <person name="Kaur R."/>
            <person name="Stoldt M."/>
            <person name="Jongepier E."/>
            <person name="Feldmeyer B."/>
            <person name="Menzel F."/>
            <person name="Bornberg-Bauer E."/>
            <person name="Foitzik S."/>
        </authorList>
    </citation>
    <scope>NUCLEOTIDE SEQUENCE [LARGE SCALE GENOMIC DNA]</scope>
    <source>
        <tissue evidence="2">Whole body</tissue>
    </source>
</reference>
<gene>
    <name evidence="2" type="ORF">DBV15_10265</name>
</gene>
<feature type="region of interest" description="Disordered" evidence="1">
    <location>
        <begin position="15"/>
        <end position="37"/>
    </location>
</feature>
<proteinExistence type="predicted"/>
<feature type="compositionally biased region" description="Polar residues" evidence="1">
    <location>
        <begin position="24"/>
        <end position="33"/>
    </location>
</feature>
<protein>
    <submittedName>
        <fullName evidence="2">Uncharacterized protein</fullName>
    </submittedName>
</protein>
<keyword evidence="3" id="KW-1185">Reference proteome</keyword>
<dbReference type="EMBL" id="QBLH01001279">
    <property type="protein sequence ID" value="TGZ52413.1"/>
    <property type="molecule type" value="Genomic_DNA"/>
</dbReference>
<evidence type="ECO:0000313" key="3">
    <source>
        <dbReference type="Proteomes" id="UP000310200"/>
    </source>
</evidence>
<evidence type="ECO:0000256" key="1">
    <source>
        <dbReference type="SAM" id="MobiDB-lite"/>
    </source>
</evidence>
<dbReference type="Proteomes" id="UP000310200">
    <property type="component" value="Unassembled WGS sequence"/>
</dbReference>
<sequence length="394" mass="45163">MTKAVVSKKYDLEPSEYKERKSRLTGSSSNYDSPRNHHGESWKIDLSALTLSALPHLRRCGFGIGLPDSRRQRRGRRCCIWVMYNPQRTDRGVFRCPPIIWEKLRRKEGRKERKNRQVNSLYRSETLTARIFSVVDYRNVLARNSRIITEKCSARAHSARTSMQHAIDRKAIRSGLSVALFITLPGSLLREDPPARLPMESLQRLRAIIVLPSKKYPTDSLRTKLGIDLQTCEHSAFLFEGAFLPLESEDKPIEGRISRPAVRKGMTYIRSVCKGAGVRQQVGARSDTFWRKTYGVAKEEGTFLEKSRKLDPSRIFFMASHGVSAHSASWMLERLIALVNMSSPYVPFGPHCRFIRPQTAQSAVTEWPCGRFVSSMIRYSRTPSRDGWLRRKMS</sequence>
<name>A0A4S2KR67_9HYME</name>
<accession>A0A4S2KR67</accession>
<organism evidence="2 3">
    <name type="scientific">Temnothorax longispinosus</name>
    <dbReference type="NCBI Taxonomy" id="300112"/>
    <lineage>
        <taxon>Eukaryota</taxon>
        <taxon>Metazoa</taxon>
        <taxon>Ecdysozoa</taxon>
        <taxon>Arthropoda</taxon>
        <taxon>Hexapoda</taxon>
        <taxon>Insecta</taxon>
        <taxon>Pterygota</taxon>
        <taxon>Neoptera</taxon>
        <taxon>Endopterygota</taxon>
        <taxon>Hymenoptera</taxon>
        <taxon>Apocrita</taxon>
        <taxon>Aculeata</taxon>
        <taxon>Formicoidea</taxon>
        <taxon>Formicidae</taxon>
        <taxon>Myrmicinae</taxon>
        <taxon>Temnothorax</taxon>
    </lineage>
</organism>
<dbReference type="AlphaFoldDB" id="A0A4S2KR67"/>
<comment type="caution">
    <text evidence="2">The sequence shown here is derived from an EMBL/GenBank/DDBJ whole genome shotgun (WGS) entry which is preliminary data.</text>
</comment>
<evidence type="ECO:0000313" key="2">
    <source>
        <dbReference type="EMBL" id="TGZ52413.1"/>
    </source>
</evidence>